<name>A0A8S0PPW6_OLEEU</name>
<sequence>MVRFKEADPLVNTRDSGSIGVEKAQIGERKVVLLEAELSKDLTMKDDSTHVDIGAGKVAPSSIDIVKDFSKVVDEDLEAVNDQIPVENEGYPIDGDDVNVQDGGEEQQQRPSHHESNCEKEIRGYEGEKDPDYWSDSKVHKQYTEN</sequence>
<proteinExistence type="predicted"/>
<dbReference type="AlphaFoldDB" id="A0A8S0PPW6"/>
<feature type="compositionally biased region" description="Acidic residues" evidence="1">
    <location>
        <begin position="94"/>
        <end position="105"/>
    </location>
</feature>
<evidence type="ECO:0000256" key="1">
    <source>
        <dbReference type="SAM" id="MobiDB-lite"/>
    </source>
</evidence>
<gene>
    <name evidence="2" type="ORF">OLEA9_A108863</name>
</gene>
<accession>A0A8S0PPW6</accession>
<reference evidence="2 3" key="1">
    <citation type="submission" date="2019-12" db="EMBL/GenBank/DDBJ databases">
        <authorList>
            <person name="Alioto T."/>
            <person name="Alioto T."/>
            <person name="Gomez Garrido J."/>
        </authorList>
    </citation>
    <scope>NUCLEOTIDE SEQUENCE [LARGE SCALE GENOMIC DNA]</scope>
</reference>
<comment type="caution">
    <text evidence="2">The sequence shown here is derived from an EMBL/GenBank/DDBJ whole genome shotgun (WGS) entry which is preliminary data.</text>
</comment>
<evidence type="ECO:0000313" key="2">
    <source>
        <dbReference type="EMBL" id="CAA2954193.1"/>
    </source>
</evidence>
<evidence type="ECO:0000313" key="3">
    <source>
        <dbReference type="Proteomes" id="UP000594638"/>
    </source>
</evidence>
<dbReference type="Proteomes" id="UP000594638">
    <property type="component" value="Unassembled WGS sequence"/>
</dbReference>
<organism evidence="2 3">
    <name type="scientific">Olea europaea subsp. europaea</name>
    <dbReference type="NCBI Taxonomy" id="158383"/>
    <lineage>
        <taxon>Eukaryota</taxon>
        <taxon>Viridiplantae</taxon>
        <taxon>Streptophyta</taxon>
        <taxon>Embryophyta</taxon>
        <taxon>Tracheophyta</taxon>
        <taxon>Spermatophyta</taxon>
        <taxon>Magnoliopsida</taxon>
        <taxon>eudicotyledons</taxon>
        <taxon>Gunneridae</taxon>
        <taxon>Pentapetalae</taxon>
        <taxon>asterids</taxon>
        <taxon>lamiids</taxon>
        <taxon>Lamiales</taxon>
        <taxon>Oleaceae</taxon>
        <taxon>Oleeae</taxon>
        <taxon>Olea</taxon>
    </lineage>
</organism>
<feature type="region of interest" description="Disordered" evidence="1">
    <location>
        <begin position="81"/>
        <end position="146"/>
    </location>
</feature>
<feature type="compositionally biased region" description="Basic and acidic residues" evidence="1">
    <location>
        <begin position="112"/>
        <end position="146"/>
    </location>
</feature>
<protein>
    <submittedName>
        <fullName evidence="2">Uncharacterized protein</fullName>
    </submittedName>
</protein>
<dbReference type="EMBL" id="CACTIH010000109">
    <property type="protein sequence ID" value="CAA2954193.1"/>
    <property type="molecule type" value="Genomic_DNA"/>
</dbReference>
<keyword evidence="3" id="KW-1185">Reference proteome</keyword>
<dbReference type="Gramene" id="OE9A108863T1">
    <property type="protein sequence ID" value="OE9A108863C1"/>
    <property type="gene ID" value="OE9A108863"/>
</dbReference>